<dbReference type="OrthoDB" id="9768183at2"/>
<name>A0A366DZI6_9HYPH</name>
<dbReference type="SUPFAM" id="SSF53850">
    <property type="entry name" value="Periplasmic binding protein-like II"/>
    <property type="match status" value="1"/>
</dbReference>
<sequence>MKQRYKRQNRGVQLLWLPLIAALTLGTVSMAAAETTLERIRASGKVKVGIANINPYGYVDGEGRVTGQSAELLRAFFAEQNVGVTPVVTEFGALIGGLRAGHFDIVSTGMLIQHDRCSVVAFGNPEYRSDNAFAVKQGNPLGLTSYQSVMESPAARLGMISGSGEIALAANANIPKDRQVLFPDLATAMAGLQADRVDAVVASTITINNAITRAANPAIEYASLTEQPKTKSGTPATRYGAMAFRQDDTDLREAWNSWLAQNLANGTVTKITEPFGFGPETIPPSSLTADDVCNQ</sequence>
<keyword evidence="5" id="KW-1185">Reference proteome</keyword>
<dbReference type="PANTHER" id="PTHR35936">
    <property type="entry name" value="MEMBRANE-BOUND LYTIC MUREIN TRANSGLYCOSYLASE F"/>
    <property type="match status" value="1"/>
</dbReference>
<keyword evidence="1" id="KW-0732">Signal</keyword>
<dbReference type="Pfam" id="PF00497">
    <property type="entry name" value="SBP_bac_3"/>
    <property type="match status" value="1"/>
</dbReference>
<evidence type="ECO:0000256" key="2">
    <source>
        <dbReference type="SAM" id="MobiDB-lite"/>
    </source>
</evidence>
<feature type="region of interest" description="Disordered" evidence="2">
    <location>
        <begin position="276"/>
        <end position="295"/>
    </location>
</feature>
<reference evidence="4 5" key="1">
    <citation type="submission" date="2018-06" db="EMBL/GenBank/DDBJ databases">
        <title>Genomic Encyclopedia of Type Strains, Phase IV (KMG-IV): sequencing the most valuable type-strain genomes for metagenomic binning, comparative biology and taxonomic classification.</title>
        <authorList>
            <person name="Goeker M."/>
        </authorList>
    </citation>
    <scope>NUCLEOTIDE SEQUENCE [LARGE SCALE GENOMIC DNA]</scope>
    <source>
        <strain evidence="4 5">DSM 25619</strain>
    </source>
</reference>
<dbReference type="GO" id="GO:0051470">
    <property type="term" value="P:ectoine transmembrane transport"/>
    <property type="evidence" value="ECO:0007669"/>
    <property type="project" value="InterPro"/>
</dbReference>
<dbReference type="SMART" id="SM00062">
    <property type="entry name" value="PBPb"/>
    <property type="match status" value="1"/>
</dbReference>
<dbReference type="InterPro" id="IPR001638">
    <property type="entry name" value="Solute-binding_3/MltF_N"/>
</dbReference>
<evidence type="ECO:0000313" key="4">
    <source>
        <dbReference type="EMBL" id="RBO95520.1"/>
    </source>
</evidence>
<comment type="caution">
    <text evidence="4">The sequence shown here is derived from an EMBL/GenBank/DDBJ whole genome shotgun (WGS) entry which is preliminary data.</text>
</comment>
<dbReference type="InterPro" id="IPR014337">
    <property type="entry name" value="Ectoine_EhuB"/>
</dbReference>
<protein>
    <submittedName>
        <fullName evidence="4">Amino acid ABC transporter substrate-binding protein (PAAT family)</fullName>
    </submittedName>
</protein>
<organism evidence="4 5">
    <name type="scientific">Pseudochrobactrum asaccharolyticum</name>
    <dbReference type="NCBI Taxonomy" id="354351"/>
    <lineage>
        <taxon>Bacteria</taxon>
        <taxon>Pseudomonadati</taxon>
        <taxon>Pseudomonadota</taxon>
        <taxon>Alphaproteobacteria</taxon>
        <taxon>Hyphomicrobiales</taxon>
        <taxon>Brucellaceae</taxon>
        <taxon>Pseudochrobactrum</taxon>
    </lineage>
</organism>
<evidence type="ECO:0000259" key="3">
    <source>
        <dbReference type="SMART" id="SM00062"/>
    </source>
</evidence>
<proteinExistence type="predicted"/>
<dbReference type="Gene3D" id="3.40.190.10">
    <property type="entry name" value="Periplasmic binding protein-like II"/>
    <property type="match status" value="2"/>
</dbReference>
<dbReference type="GO" id="GO:0033294">
    <property type="term" value="F:ectoine binding"/>
    <property type="evidence" value="ECO:0007669"/>
    <property type="project" value="InterPro"/>
</dbReference>
<dbReference type="PANTHER" id="PTHR35936:SF17">
    <property type="entry name" value="ARGININE-BINDING EXTRACELLULAR PROTEIN ARTP"/>
    <property type="match status" value="1"/>
</dbReference>
<dbReference type="AlphaFoldDB" id="A0A366DZI6"/>
<gene>
    <name evidence="4" type="ORF">DFR47_10383</name>
</gene>
<accession>A0A366DZI6</accession>
<evidence type="ECO:0000313" key="5">
    <source>
        <dbReference type="Proteomes" id="UP000252893"/>
    </source>
</evidence>
<evidence type="ECO:0000256" key="1">
    <source>
        <dbReference type="ARBA" id="ARBA00022729"/>
    </source>
</evidence>
<dbReference type="Proteomes" id="UP000252893">
    <property type="component" value="Unassembled WGS sequence"/>
</dbReference>
<dbReference type="EMBL" id="QNRH01000003">
    <property type="protein sequence ID" value="RBO95520.1"/>
    <property type="molecule type" value="Genomic_DNA"/>
</dbReference>
<feature type="compositionally biased region" description="Polar residues" evidence="2">
    <location>
        <begin position="283"/>
        <end position="295"/>
    </location>
</feature>
<feature type="domain" description="Solute-binding protein family 3/N-terminal" evidence="3">
    <location>
        <begin position="45"/>
        <end position="279"/>
    </location>
</feature>
<dbReference type="NCBIfam" id="TIGR02995">
    <property type="entry name" value="ectoine_ehuB"/>
    <property type="match status" value="1"/>
</dbReference>
<dbReference type="RefSeq" id="WP_113944072.1">
    <property type="nucleotide sequence ID" value="NZ_JBHEEG010000008.1"/>
</dbReference>